<evidence type="ECO:0000313" key="2">
    <source>
        <dbReference type="Proteomes" id="UP000287527"/>
    </source>
</evidence>
<organism evidence="1 2">
    <name type="scientific">Flavobacterium cerinum</name>
    <dbReference type="NCBI Taxonomy" id="2502784"/>
    <lineage>
        <taxon>Bacteria</taxon>
        <taxon>Pseudomonadati</taxon>
        <taxon>Bacteroidota</taxon>
        <taxon>Flavobacteriia</taxon>
        <taxon>Flavobacteriales</taxon>
        <taxon>Flavobacteriaceae</taxon>
        <taxon>Flavobacterium</taxon>
    </lineage>
</organism>
<dbReference type="Proteomes" id="UP000287527">
    <property type="component" value="Unassembled WGS sequence"/>
</dbReference>
<dbReference type="AlphaFoldDB" id="A0A444GLH3"/>
<dbReference type="OrthoDB" id="1376077at2"/>
<reference evidence="1 2" key="1">
    <citation type="submission" date="2019-01" db="EMBL/GenBank/DDBJ databases">
        <title>Flavobacterium sp. nov.,isolated from freshwater.</title>
        <authorList>
            <person name="Zhang R."/>
            <person name="Du Z.-J."/>
        </authorList>
    </citation>
    <scope>NUCLEOTIDE SEQUENCE [LARGE SCALE GENOMIC DNA]</scope>
    <source>
        <strain evidence="1 2">1E403</strain>
    </source>
</reference>
<accession>A0A444GLH3</accession>
<dbReference type="EMBL" id="SBII01000016">
    <property type="protein sequence ID" value="RWW91866.1"/>
    <property type="molecule type" value="Genomic_DNA"/>
</dbReference>
<keyword evidence="2" id="KW-1185">Reference proteome</keyword>
<sequence length="62" mass="6533">MALDKATLEQALVTIFTQPTTQNNAEQRAKQLADAFEAYVKSGQAVGTCPPNGGLLVDGKLV</sequence>
<protein>
    <submittedName>
        <fullName evidence="1">Uncharacterized protein</fullName>
    </submittedName>
</protein>
<dbReference type="RefSeq" id="WP_128391318.1">
    <property type="nucleotide sequence ID" value="NZ_SBII01000016.1"/>
</dbReference>
<evidence type="ECO:0000313" key="1">
    <source>
        <dbReference type="EMBL" id="RWW91866.1"/>
    </source>
</evidence>
<name>A0A444GLH3_9FLAO</name>
<comment type="caution">
    <text evidence="1">The sequence shown here is derived from an EMBL/GenBank/DDBJ whole genome shotgun (WGS) entry which is preliminary data.</text>
</comment>
<gene>
    <name evidence="1" type="ORF">EPI11_17645</name>
</gene>
<proteinExistence type="predicted"/>